<name>A0A386ZDA1_9NOCA</name>
<evidence type="ECO:0000313" key="3">
    <source>
        <dbReference type="EMBL" id="AYF75641.1"/>
    </source>
</evidence>
<evidence type="ECO:0000256" key="1">
    <source>
        <dbReference type="ARBA" id="ARBA00006817"/>
    </source>
</evidence>
<dbReference type="CDD" id="cd08895">
    <property type="entry name" value="SRPBCC_CalC_Aha1-like_2"/>
    <property type="match status" value="1"/>
</dbReference>
<reference evidence="3 4" key="1">
    <citation type="submission" date="2018-09" db="EMBL/GenBank/DDBJ databases">
        <title>Nocardia yunnanensis sp. nov., an actinomycete isolated from a soil sample.</title>
        <authorList>
            <person name="Zhang J."/>
        </authorList>
    </citation>
    <scope>NUCLEOTIDE SEQUENCE [LARGE SCALE GENOMIC DNA]</scope>
    <source>
        <strain evidence="3 4">CFHS0054</strain>
    </source>
</reference>
<feature type="domain" description="Activator of Hsp90 ATPase homologue 1/2-like C-terminal" evidence="2">
    <location>
        <begin position="12"/>
        <end position="148"/>
    </location>
</feature>
<organism evidence="3 4">
    <name type="scientific">Nocardia yunnanensis</name>
    <dbReference type="NCBI Taxonomy" id="2382165"/>
    <lineage>
        <taxon>Bacteria</taxon>
        <taxon>Bacillati</taxon>
        <taxon>Actinomycetota</taxon>
        <taxon>Actinomycetes</taxon>
        <taxon>Mycobacteriales</taxon>
        <taxon>Nocardiaceae</taxon>
        <taxon>Nocardia</taxon>
    </lineage>
</organism>
<comment type="similarity">
    <text evidence="1">Belongs to the AHA1 family.</text>
</comment>
<evidence type="ECO:0000259" key="2">
    <source>
        <dbReference type="Pfam" id="PF08327"/>
    </source>
</evidence>
<dbReference type="KEGG" id="nyu:D7D52_19305"/>
<proteinExistence type="inferred from homology"/>
<dbReference type="Pfam" id="PF08327">
    <property type="entry name" value="AHSA1"/>
    <property type="match status" value="1"/>
</dbReference>
<evidence type="ECO:0000313" key="4">
    <source>
        <dbReference type="Proteomes" id="UP000267164"/>
    </source>
</evidence>
<sequence length="155" mass="17114">MPSTRVEKFVGAPRSTVFRALLDARSVRTWMVPDGMTSRVHEFDARVGGRFRISLTYDLPTEPGKTTAHTDTFHGVFARVVPDREVVQTVEFETEDPDLRGEMTVTYTLDDVPGGTKVTACHDNLPPGLSPADNAAGFRMSLAKLCELTEHAARH</sequence>
<dbReference type="EMBL" id="CP032568">
    <property type="protein sequence ID" value="AYF75641.1"/>
    <property type="molecule type" value="Genomic_DNA"/>
</dbReference>
<dbReference type="RefSeq" id="WP_120738347.1">
    <property type="nucleotide sequence ID" value="NZ_CP032568.1"/>
</dbReference>
<dbReference type="InterPro" id="IPR013538">
    <property type="entry name" value="ASHA1/2-like_C"/>
</dbReference>
<accession>A0A386ZDA1</accession>
<keyword evidence="4" id="KW-1185">Reference proteome</keyword>
<gene>
    <name evidence="3" type="ORF">D7D52_19305</name>
</gene>
<dbReference type="OrthoDB" id="9786557at2"/>
<protein>
    <submittedName>
        <fullName evidence="3">Polyketide cyclase</fullName>
    </submittedName>
</protein>
<dbReference type="SUPFAM" id="SSF55961">
    <property type="entry name" value="Bet v1-like"/>
    <property type="match status" value="1"/>
</dbReference>
<dbReference type="Proteomes" id="UP000267164">
    <property type="component" value="Chromosome"/>
</dbReference>
<dbReference type="InterPro" id="IPR023393">
    <property type="entry name" value="START-like_dom_sf"/>
</dbReference>
<dbReference type="Gene3D" id="3.30.530.20">
    <property type="match status" value="1"/>
</dbReference>
<dbReference type="AlphaFoldDB" id="A0A386ZDA1"/>